<evidence type="ECO:0000313" key="8">
    <source>
        <dbReference type="EMBL" id="GAC30348.1"/>
    </source>
</evidence>
<dbReference type="Pfam" id="PF00814">
    <property type="entry name" value="TsaD"/>
    <property type="match status" value="1"/>
</dbReference>
<evidence type="ECO:0000313" key="9">
    <source>
        <dbReference type="Proteomes" id="UP000006251"/>
    </source>
</evidence>
<dbReference type="InterPro" id="IPR022496">
    <property type="entry name" value="T6A_TsaB"/>
</dbReference>
<protein>
    <recommendedName>
        <fullName evidence="3">tRNA threonylcarbamoyladenosine biosynthesis protein TsaB</fullName>
    </recommendedName>
    <alternativeName>
        <fullName evidence="6">t(6)A37 threonylcarbamoyladenosine biosynthesis protein TsaB</fullName>
    </alternativeName>
</protein>
<dbReference type="GO" id="GO:0002949">
    <property type="term" value="P:tRNA threonylcarbamoyladenosine modification"/>
    <property type="evidence" value="ECO:0007669"/>
    <property type="project" value="InterPro"/>
</dbReference>
<comment type="caution">
    <text evidence="8">The sequence shown here is derived from an EMBL/GenBank/DDBJ whole genome shotgun (WGS) entry which is preliminary data.</text>
</comment>
<comment type="subcellular location">
    <subcellularLocation>
        <location evidence="1">Cytoplasm</location>
    </subcellularLocation>
</comment>
<dbReference type="AlphaFoldDB" id="K6ZN97"/>
<reference evidence="9" key="1">
    <citation type="journal article" date="2014" name="Environ. Microbiol.">
        <title>Comparative genomics of the marine bacterial genus Glaciecola reveals the high degree of genomic diversity and genomic characteristic for cold adaptation.</title>
        <authorList>
            <person name="Qin Q.L."/>
            <person name="Xie B.B."/>
            <person name="Yu Y."/>
            <person name="Shu Y.L."/>
            <person name="Rong J.C."/>
            <person name="Zhang Y.J."/>
            <person name="Zhao D.L."/>
            <person name="Chen X.L."/>
            <person name="Zhang X.Y."/>
            <person name="Chen B."/>
            <person name="Zhou B.C."/>
            <person name="Zhang Y.Z."/>
        </authorList>
    </citation>
    <scope>NUCLEOTIDE SEQUENCE [LARGE SCALE GENOMIC DNA]</scope>
    <source>
        <strain evidence="9">ACAM 615</strain>
    </source>
</reference>
<dbReference type="InterPro" id="IPR043129">
    <property type="entry name" value="ATPase_NBD"/>
</dbReference>
<evidence type="ECO:0000256" key="4">
    <source>
        <dbReference type="ARBA" id="ARBA00022490"/>
    </source>
</evidence>
<evidence type="ECO:0000259" key="7">
    <source>
        <dbReference type="Pfam" id="PF00814"/>
    </source>
</evidence>
<dbReference type="EMBL" id="BAEQ01000055">
    <property type="protein sequence ID" value="GAC30348.1"/>
    <property type="molecule type" value="Genomic_DNA"/>
</dbReference>
<dbReference type="CDD" id="cd24032">
    <property type="entry name" value="ASKHA_NBD_TsaB"/>
    <property type="match status" value="1"/>
</dbReference>
<dbReference type="NCBIfam" id="TIGR03725">
    <property type="entry name" value="T6A_YeaZ"/>
    <property type="match status" value="1"/>
</dbReference>
<organism evidence="8 9">
    <name type="scientific">Brumicola pallidula DSM 14239 = ACAM 615</name>
    <dbReference type="NCBI Taxonomy" id="1121922"/>
    <lineage>
        <taxon>Bacteria</taxon>
        <taxon>Pseudomonadati</taxon>
        <taxon>Pseudomonadota</taxon>
        <taxon>Gammaproteobacteria</taxon>
        <taxon>Alteromonadales</taxon>
        <taxon>Alteromonadaceae</taxon>
        <taxon>Brumicola</taxon>
    </lineage>
</organism>
<name>K6ZN97_9ALTE</name>
<dbReference type="Gene3D" id="3.30.420.40">
    <property type="match status" value="2"/>
</dbReference>
<evidence type="ECO:0000256" key="5">
    <source>
        <dbReference type="ARBA" id="ARBA00022694"/>
    </source>
</evidence>
<keyword evidence="9" id="KW-1185">Reference proteome</keyword>
<evidence type="ECO:0000256" key="3">
    <source>
        <dbReference type="ARBA" id="ARBA00019012"/>
    </source>
</evidence>
<dbReference type="InterPro" id="IPR000905">
    <property type="entry name" value="Gcp-like_dom"/>
</dbReference>
<dbReference type="PANTHER" id="PTHR11735:SF11">
    <property type="entry name" value="TRNA THREONYLCARBAMOYLADENOSINE BIOSYNTHESIS PROTEIN TSAB"/>
    <property type="match status" value="1"/>
</dbReference>
<evidence type="ECO:0000256" key="2">
    <source>
        <dbReference type="ARBA" id="ARBA00010493"/>
    </source>
</evidence>
<dbReference type="SUPFAM" id="SSF53067">
    <property type="entry name" value="Actin-like ATPase domain"/>
    <property type="match status" value="2"/>
</dbReference>
<dbReference type="FunFam" id="3.30.420.40:FF:000097">
    <property type="entry name" value="tRNA threonylcarbamoyladenosine biosynthesis protein TsaB"/>
    <property type="match status" value="1"/>
</dbReference>
<evidence type="ECO:0000256" key="6">
    <source>
        <dbReference type="ARBA" id="ARBA00032446"/>
    </source>
</evidence>
<gene>
    <name evidence="8" type="ORF">GPAL_3500</name>
</gene>
<keyword evidence="5" id="KW-0819">tRNA processing</keyword>
<dbReference type="RefSeq" id="WP_006014298.1">
    <property type="nucleotide sequence ID" value="NZ_BAEQ01000055.1"/>
</dbReference>
<dbReference type="GO" id="GO:0005829">
    <property type="term" value="C:cytosol"/>
    <property type="evidence" value="ECO:0007669"/>
    <property type="project" value="TreeGrafter"/>
</dbReference>
<dbReference type="Proteomes" id="UP000006251">
    <property type="component" value="Unassembled WGS sequence"/>
</dbReference>
<keyword evidence="4" id="KW-0963">Cytoplasm</keyword>
<dbReference type="PANTHER" id="PTHR11735">
    <property type="entry name" value="TRNA N6-ADENOSINE THREONYLCARBAMOYLTRANSFERASE"/>
    <property type="match status" value="1"/>
</dbReference>
<accession>K6ZN97</accession>
<evidence type="ECO:0000256" key="1">
    <source>
        <dbReference type="ARBA" id="ARBA00004496"/>
    </source>
</evidence>
<sequence>MKILAIDTATEACSVALLNGNVKDVIFEICPQQHSQRILPMIDKLLSKHAIKITDLDALAYCRGPGSFTGVRIATGIVQGLAFGADLPVIEVSTLAAMAQENYVQHGYRITKVLIDARMHEVYFGHFEVHNGIVTELQGEAVLTPAEAVAKFAEISDDDKAFGRAGTGWAAYSEALLTLQNTDAINVLYPCAEFILPIAEQAFKDGNTITVDDVTPIYLRDKVTWKKLPGKE</sequence>
<dbReference type="STRING" id="1121922.GCA_000428905_00856"/>
<feature type="domain" description="Gcp-like" evidence="7">
    <location>
        <begin position="28"/>
        <end position="149"/>
    </location>
</feature>
<comment type="similarity">
    <text evidence="2">Belongs to the KAE1 / TsaD family. TsaB subfamily.</text>
</comment>
<dbReference type="OrthoDB" id="9809995at2"/>
<proteinExistence type="inferred from homology"/>